<evidence type="ECO:0000313" key="2">
    <source>
        <dbReference type="Proteomes" id="UP000281553"/>
    </source>
</evidence>
<protein>
    <submittedName>
        <fullName evidence="1">Uncharacterized protein</fullName>
    </submittedName>
</protein>
<name>A0A3P7N5V2_DIBLA</name>
<reference evidence="1 2" key="1">
    <citation type="submission" date="2018-11" db="EMBL/GenBank/DDBJ databases">
        <authorList>
            <consortium name="Pathogen Informatics"/>
        </authorList>
    </citation>
    <scope>NUCLEOTIDE SEQUENCE [LARGE SCALE GENOMIC DNA]</scope>
</reference>
<keyword evidence="2" id="KW-1185">Reference proteome</keyword>
<gene>
    <name evidence="1" type="ORF">DILT_LOCUS17447</name>
</gene>
<dbReference type="Proteomes" id="UP000281553">
    <property type="component" value="Unassembled WGS sequence"/>
</dbReference>
<sequence>MQNQTGLDLAIIIDGRPLRMVKENAATPASALASAASSSAELKSETASAASSGLVCHRISKFETVGFIDAALDKGVSTLSFDYWAAESLSYVTLRNQ</sequence>
<accession>A0A3P7N5V2</accession>
<dbReference type="OrthoDB" id="10456267at2759"/>
<evidence type="ECO:0000313" key="1">
    <source>
        <dbReference type="EMBL" id="VDN37854.1"/>
    </source>
</evidence>
<proteinExistence type="predicted"/>
<dbReference type="AlphaFoldDB" id="A0A3P7N5V2"/>
<dbReference type="EMBL" id="UYRU01091834">
    <property type="protein sequence ID" value="VDN37854.1"/>
    <property type="molecule type" value="Genomic_DNA"/>
</dbReference>
<organism evidence="1 2">
    <name type="scientific">Dibothriocephalus latus</name>
    <name type="common">Fish tapeworm</name>
    <name type="synonym">Diphyllobothrium latum</name>
    <dbReference type="NCBI Taxonomy" id="60516"/>
    <lineage>
        <taxon>Eukaryota</taxon>
        <taxon>Metazoa</taxon>
        <taxon>Spiralia</taxon>
        <taxon>Lophotrochozoa</taxon>
        <taxon>Platyhelminthes</taxon>
        <taxon>Cestoda</taxon>
        <taxon>Eucestoda</taxon>
        <taxon>Diphyllobothriidea</taxon>
        <taxon>Diphyllobothriidae</taxon>
        <taxon>Dibothriocephalus</taxon>
    </lineage>
</organism>